<feature type="domain" description="ABC transporter" evidence="4">
    <location>
        <begin position="4"/>
        <end position="247"/>
    </location>
</feature>
<dbReference type="Gene3D" id="3.40.50.300">
    <property type="entry name" value="P-loop containing nucleotide triphosphate hydrolases"/>
    <property type="match status" value="1"/>
</dbReference>
<dbReference type="PANTHER" id="PTHR45772:SF9">
    <property type="entry name" value="CONSERVED COMPONENT OF ABC TRANSPORTER FOR NATURAL AMINO ACIDS"/>
    <property type="match status" value="1"/>
</dbReference>
<evidence type="ECO:0000256" key="1">
    <source>
        <dbReference type="ARBA" id="ARBA00022448"/>
    </source>
</evidence>
<dbReference type="RefSeq" id="WP_344382711.1">
    <property type="nucleotide sequence ID" value="NZ_BAAATA010000008.1"/>
</dbReference>
<evidence type="ECO:0000259" key="4">
    <source>
        <dbReference type="PROSITE" id="PS50893"/>
    </source>
</evidence>
<keyword evidence="3 5" id="KW-0067">ATP-binding</keyword>
<protein>
    <submittedName>
        <fullName evidence="5">ABC transporter ATP-binding protein</fullName>
    </submittedName>
</protein>
<dbReference type="EMBL" id="BAAATA010000008">
    <property type="protein sequence ID" value="GAA2483026.1"/>
    <property type="molecule type" value="Genomic_DNA"/>
</dbReference>
<dbReference type="SUPFAM" id="SSF52540">
    <property type="entry name" value="P-loop containing nucleoside triphosphate hydrolases"/>
    <property type="match status" value="1"/>
</dbReference>
<evidence type="ECO:0000256" key="2">
    <source>
        <dbReference type="ARBA" id="ARBA00022741"/>
    </source>
</evidence>
<sequence>MALLETRGVTVRFGGRTAVDDVALGVEPGTVTGLIGPNGAGKTTLFNTVTGLQRPTAGRILLDGTDITRLPPARRAHQGLGRTFQRLELFMSLSVRENIRVAGEIHRSGARRNRGTGGGARPDLGRETDRVLELTGLADIADQDVSGIPTGRARVVELARSLMASPRVLLLDEPASGQTEQETAEFGELLLRLAADGLAICLVEHDIPLVMKLCSTVHVLDRGRLLASGPPEQIRADPAVVAAYIGTEEHPR</sequence>
<dbReference type="PROSITE" id="PS50893">
    <property type="entry name" value="ABC_TRANSPORTER_2"/>
    <property type="match status" value="1"/>
</dbReference>
<dbReference type="Pfam" id="PF12399">
    <property type="entry name" value="BCA_ABC_TP_C"/>
    <property type="match status" value="1"/>
</dbReference>
<evidence type="ECO:0000313" key="6">
    <source>
        <dbReference type="Proteomes" id="UP001501358"/>
    </source>
</evidence>
<keyword evidence="2" id="KW-0547">Nucleotide-binding</keyword>
<dbReference type="CDD" id="cd03219">
    <property type="entry name" value="ABC_Mj1267_LivG_branched"/>
    <property type="match status" value="1"/>
</dbReference>
<evidence type="ECO:0000313" key="5">
    <source>
        <dbReference type="EMBL" id="GAA2483026.1"/>
    </source>
</evidence>
<evidence type="ECO:0000256" key="3">
    <source>
        <dbReference type="ARBA" id="ARBA00022840"/>
    </source>
</evidence>
<name>A0ABN3LER7_9ACTN</name>
<dbReference type="InterPro" id="IPR032823">
    <property type="entry name" value="BCA_ABC_TP_C"/>
</dbReference>
<dbReference type="SMART" id="SM00382">
    <property type="entry name" value="AAA"/>
    <property type="match status" value="1"/>
</dbReference>
<gene>
    <name evidence="5" type="ORF">GCM10010406_19220</name>
</gene>
<dbReference type="InterPro" id="IPR051120">
    <property type="entry name" value="ABC_AA/LPS_Transport"/>
</dbReference>
<keyword evidence="6" id="KW-1185">Reference proteome</keyword>
<dbReference type="InterPro" id="IPR003439">
    <property type="entry name" value="ABC_transporter-like_ATP-bd"/>
</dbReference>
<proteinExistence type="predicted"/>
<dbReference type="GO" id="GO:0005524">
    <property type="term" value="F:ATP binding"/>
    <property type="evidence" value="ECO:0007669"/>
    <property type="project" value="UniProtKB-KW"/>
</dbReference>
<dbReference type="Pfam" id="PF00005">
    <property type="entry name" value="ABC_tran"/>
    <property type="match status" value="1"/>
</dbReference>
<dbReference type="Proteomes" id="UP001501358">
    <property type="component" value="Unassembled WGS sequence"/>
</dbReference>
<dbReference type="InterPro" id="IPR003593">
    <property type="entry name" value="AAA+_ATPase"/>
</dbReference>
<reference evidence="5 6" key="1">
    <citation type="journal article" date="2019" name="Int. J. Syst. Evol. Microbiol.">
        <title>The Global Catalogue of Microorganisms (GCM) 10K type strain sequencing project: providing services to taxonomists for standard genome sequencing and annotation.</title>
        <authorList>
            <consortium name="The Broad Institute Genomics Platform"/>
            <consortium name="The Broad Institute Genome Sequencing Center for Infectious Disease"/>
            <person name="Wu L."/>
            <person name="Ma J."/>
        </authorList>
    </citation>
    <scope>NUCLEOTIDE SEQUENCE [LARGE SCALE GENOMIC DNA]</scope>
    <source>
        <strain evidence="5 6">JCM 6307</strain>
    </source>
</reference>
<dbReference type="PANTHER" id="PTHR45772">
    <property type="entry name" value="CONSERVED COMPONENT OF ABC TRANSPORTER FOR NATURAL AMINO ACIDS-RELATED"/>
    <property type="match status" value="1"/>
</dbReference>
<dbReference type="InterPro" id="IPR027417">
    <property type="entry name" value="P-loop_NTPase"/>
</dbReference>
<comment type="caution">
    <text evidence="5">The sequence shown here is derived from an EMBL/GenBank/DDBJ whole genome shotgun (WGS) entry which is preliminary data.</text>
</comment>
<organism evidence="5 6">
    <name type="scientific">Streptomyces thermolineatus</name>
    <dbReference type="NCBI Taxonomy" id="44033"/>
    <lineage>
        <taxon>Bacteria</taxon>
        <taxon>Bacillati</taxon>
        <taxon>Actinomycetota</taxon>
        <taxon>Actinomycetes</taxon>
        <taxon>Kitasatosporales</taxon>
        <taxon>Streptomycetaceae</taxon>
        <taxon>Streptomyces</taxon>
    </lineage>
</organism>
<accession>A0ABN3LER7</accession>
<keyword evidence="1" id="KW-0813">Transport</keyword>